<keyword evidence="2" id="KW-1185">Reference proteome</keyword>
<gene>
    <name evidence="1" type="ORF">MI149_02825</name>
</gene>
<evidence type="ECO:0008006" key="3">
    <source>
        <dbReference type="Google" id="ProtNLM"/>
    </source>
</evidence>
<dbReference type="Proteomes" id="UP001055337">
    <property type="component" value="Chromosome"/>
</dbReference>
<protein>
    <recommendedName>
        <fullName evidence="3">Bacteriophage protein</fullName>
    </recommendedName>
</protein>
<name>A0ABY3TQV9_9MYCO</name>
<evidence type="ECO:0000313" key="2">
    <source>
        <dbReference type="Proteomes" id="UP001055337"/>
    </source>
</evidence>
<proteinExistence type="predicted"/>
<accession>A0ABY3TQV9</accession>
<organism evidence="1 2">
    <name type="scientific">Mycolicibacterium crocinum</name>
    <dbReference type="NCBI Taxonomy" id="388459"/>
    <lineage>
        <taxon>Bacteria</taxon>
        <taxon>Bacillati</taxon>
        <taxon>Actinomycetota</taxon>
        <taxon>Actinomycetes</taxon>
        <taxon>Mycobacteriales</taxon>
        <taxon>Mycobacteriaceae</taxon>
        <taxon>Mycolicibacterium</taxon>
    </lineage>
</organism>
<reference evidence="1" key="1">
    <citation type="submission" date="2022-08" db="EMBL/GenBank/DDBJ databases">
        <title>Whole genome sequencing of non-tuberculosis mycobacteria type-strains.</title>
        <authorList>
            <person name="Igarashi Y."/>
            <person name="Osugi A."/>
            <person name="Mitarai S."/>
        </authorList>
    </citation>
    <scope>NUCLEOTIDE SEQUENCE</scope>
    <source>
        <strain evidence="1">JCM 16369</strain>
    </source>
</reference>
<dbReference type="EMBL" id="CP092362">
    <property type="protein sequence ID" value="ULN42079.1"/>
    <property type="molecule type" value="Genomic_DNA"/>
</dbReference>
<evidence type="ECO:0000313" key="1">
    <source>
        <dbReference type="EMBL" id="ULN42079.1"/>
    </source>
</evidence>
<sequence>MAKGISTRGDVLVNMTADGVDLNEVWGELQDVLELWNTERKSVTDLLCYRTVNVADAIAQSVTTDSFEEATEFGIPQAIRPPSDVLKLGYSFKDWDLRTAFTWKFLREATSEQVTAHVTRVLEADNTLTTGTVLNRLFDPATRLNEWGHTCYGLWASDGMVPPPYLGKTFAGDHTHYLTTGYDVLDPPDVEGLLYHVKEHGYGLHPAVTIVILINPVDFDAAGMSSWRAGVEVRTNVKAKWDFIPSALMPAWISDETIHGPVPNSEYNGLQVWGSYAGALVIQSNYVPRGYVAVVATGGPNSDANPVGFREHVNPAYQGLRHIPGNGPYPIQDSFYVRGFGVGTRHRGAAAVAQITTNTLYTPPTTIET</sequence>
<dbReference type="RefSeq" id="WP_240178549.1">
    <property type="nucleotide sequence ID" value="NZ_CP092362.2"/>
</dbReference>